<dbReference type="Pfam" id="PF04894">
    <property type="entry name" value="Nre_N"/>
    <property type="match status" value="1"/>
</dbReference>
<dbReference type="HAMAP" id="MF_02096">
    <property type="entry name" value="Nre"/>
    <property type="match status" value="1"/>
</dbReference>
<accession>A0A128A3P1</accession>
<gene>
    <name evidence="4" type="ORF">NDEV_1196</name>
</gene>
<dbReference type="AlphaFoldDB" id="A0A128A3P1"/>
<evidence type="ECO:0000259" key="3">
    <source>
        <dbReference type="Pfam" id="PF04895"/>
    </source>
</evidence>
<proteinExistence type="inferred from homology"/>
<dbReference type="PANTHER" id="PTHR38136">
    <property type="entry name" value="DNA REPAIR PROTEIN"/>
    <property type="match status" value="1"/>
</dbReference>
<protein>
    <recommendedName>
        <fullName evidence="1">DNA repair protein</fullName>
    </recommendedName>
</protein>
<keyword evidence="1" id="KW-0227">DNA damage</keyword>
<dbReference type="PANTHER" id="PTHR38136:SF2">
    <property type="entry name" value="DNA REPAIR PROTEIN"/>
    <property type="match status" value="1"/>
</dbReference>
<sequence>MKRTATDIRKAIESNWNEYLSRYGNLFSSNHVDGSTPPSVFVGAYGYPKVLVGPMLPPVHGDTMILDLPEKWTGKSLEDIVNYRLSLVRGIKPVKIDDVGQKYIESLQEMSMSEKSTDAEMELVKNASPTVSIDGDSPIFGPIGEIKSAKFANSSSDKNMQRTFYDHDLLANDALVELYNRGIEISRIQKCFSIGMFGKTRKLVPTRWSITATDDIISKSLVEKITEYDVLDTSLVFSYNHLGNFFAVVMFPSRWMFEMQEAWYDEQGNIGFGSDFEDIKGMTHYPETAGAHFASRLAVSEYLTEKKAQAAVMVLREIRPEYAVPVGVWQVREGIRMALKQKPLEVSNFQEGLDFACKKLSIGKKEWLAHSKLYLAKKQKSISDFF</sequence>
<keyword evidence="1" id="KW-0234">DNA repair</keyword>
<comment type="function">
    <text evidence="1">Involved in DNA damage repair.</text>
</comment>
<dbReference type="InterPro" id="IPR006979">
    <property type="entry name" value="Nre_C"/>
</dbReference>
<evidence type="ECO:0000313" key="4">
    <source>
        <dbReference type="EMBL" id="CUR51961.1"/>
    </source>
</evidence>
<feature type="domain" description="Archaeal Nre C-terminal" evidence="3">
    <location>
        <begin position="277"/>
        <end position="385"/>
    </location>
</feature>
<dbReference type="InterPro" id="IPR033167">
    <property type="entry name" value="Nre"/>
</dbReference>
<evidence type="ECO:0000313" key="5">
    <source>
        <dbReference type="Proteomes" id="UP000196239"/>
    </source>
</evidence>
<dbReference type="Pfam" id="PF04895">
    <property type="entry name" value="Nre_C"/>
    <property type="match status" value="1"/>
</dbReference>
<dbReference type="InterPro" id="IPR006978">
    <property type="entry name" value="Nre_N"/>
</dbReference>
<keyword evidence="5" id="KW-1185">Reference proteome</keyword>
<name>A0A128A3P1_9ARCH</name>
<comment type="caution">
    <text evidence="1">Lacks conserved residue(s) required for the propagation of feature annotation.</text>
</comment>
<organism evidence="4 5">
    <name type="scientific">Nitrosotalea devaniterrae</name>
    <dbReference type="NCBI Taxonomy" id="1078905"/>
    <lineage>
        <taxon>Archaea</taxon>
        <taxon>Nitrososphaerota</taxon>
        <taxon>Nitrososphaeria</taxon>
        <taxon>Nitrosotaleales</taxon>
        <taxon>Nitrosotaleaceae</taxon>
        <taxon>Nitrosotalea</taxon>
    </lineage>
</organism>
<evidence type="ECO:0000256" key="1">
    <source>
        <dbReference type="HAMAP-Rule" id="MF_02096"/>
    </source>
</evidence>
<dbReference type="EMBL" id="LN890280">
    <property type="protein sequence ID" value="CUR51961.1"/>
    <property type="molecule type" value="Genomic_DNA"/>
</dbReference>
<comment type="similarity">
    <text evidence="1">Belongs to the Nre family.</text>
</comment>
<dbReference type="Proteomes" id="UP000196239">
    <property type="component" value="Chromosome 1"/>
</dbReference>
<reference evidence="5" key="1">
    <citation type="submission" date="2015-10" db="EMBL/GenBank/DDBJ databases">
        <authorList>
            <person name="Lehtovirta-Morley L.E."/>
            <person name="Vieille C."/>
        </authorList>
    </citation>
    <scope>NUCLEOTIDE SEQUENCE [LARGE SCALE GENOMIC DNA]</scope>
</reference>
<feature type="domain" description="Archaeal Nre N-terminal" evidence="2">
    <location>
        <begin position="25"/>
        <end position="265"/>
    </location>
</feature>
<evidence type="ECO:0000259" key="2">
    <source>
        <dbReference type="Pfam" id="PF04894"/>
    </source>
</evidence>
<dbReference type="GO" id="GO:0006281">
    <property type="term" value="P:DNA repair"/>
    <property type="evidence" value="ECO:0007669"/>
    <property type="project" value="UniProtKB-UniRule"/>
</dbReference>
<dbReference type="KEGG" id="ndv:NDEV_1196"/>